<dbReference type="PANTHER" id="PTHR21581:SF6">
    <property type="entry name" value="TRAFFICKING PROTEIN PARTICLE COMPLEX SUBUNIT 12"/>
    <property type="match status" value="1"/>
</dbReference>
<dbReference type="GO" id="GO:0009002">
    <property type="term" value="F:serine-type D-Ala-D-Ala carboxypeptidase activity"/>
    <property type="evidence" value="ECO:0007669"/>
    <property type="project" value="UniProtKB-EC"/>
</dbReference>
<dbReference type="SMART" id="SM00936">
    <property type="entry name" value="PBP5_C"/>
    <property type="match status" value="1"/>
</dbReference>
<dbReference type="EMBL" id="VWOJ01000001">
    <property type="protein sequence ID" value="KAA5805489.1"/>
    <property type="molecule type" value="Genomic_DNA"/>
</dbReference>
<accession>A0A5M6ZKZ2</accession>
<evidence type="ECO:0000256" key="13">
    <source>
        <dbReference type="PIRSR" id="PIRSR618044-1"/>
    </source>
</evidence>
<name>A0A5M6ZKZ2_9PROT</name>
<dbReference type="PRINTS" id="PR00725">
    <property type="entry name" value="DADACBPTASE1"/>
</dbReference>
<evidence type="ECO:0000256" key="15">
    <source>
        <dbReference type="RuleBase" id="RU004016"/>
    </source>
</evidence>
<gene>
    <name evidence="17" type="ORF">F1654_01890</name>
</gene>
<comment type="similarity">
    <text evidence="3 15">Belongs to the peptidase S11 family.</text>
</comment>
<evidence type="ECO:0000256" key="7">
    <source>
        <dbReference type="ARBA" id="ARBA00022729"/>
    </source>
</evidence>
<keyword evidence="18" id="KW-1185">Reference proteome</keyword>
<evidence type="ECO:0000256" key="12">
    <source>
        <dbReference type="ARBA" id="ARBA00034000"/>
    </source>
</evidence>
<dbReference type="GO" id="GO:0009252">
    <property type="term" value="P:peptidoglycan biosynthetic process"/>
    <property type="evidence" value="ECO:0007669"/>
    <property type="project" value="UniProtKB-UniPathway"/>
</dbReference>
<dbReference type="InterPro" id="IPR001967">
    <property type="entry name" value="Peptidase_S11_N"/>
</dbReference>
<evidence type="ECO:0000256" key="6">
    <source>
        <dbReference type="ARBA" id="ARBA00022670"/>
    </source>
</evidence>
<organism evidence="17 18">
    <name type="scientific">Alkalicaulis satelles</name>
    <dbReference type="NCBI Taxonomy" id="2609175"/>
    <lineage>
        <taxon>Bacteria</taxon>
        <taxon>Pseudomonadati</taxon>
        <taxon>Pseudomonadota</taxon>
        <taxon>Alphaproteobacteria</taxon>
        <taxon>Maricaulales</taxon>
        <taxon>Maricaulaceae</taxon>
        <taxon>Alkalicaulis</taxon>
    </lineage>
</organism>
<dbReference type="InterPro" id="IPR012338">
    <property type="entry name" value="Beta-lactam/transpept-like"/>
</dbReference>
<comment type="catalytic activity">
    <reaction evidence="12">
        <text>Preferential cleavage: (Ac)2-L-Lys-D-Ala-|-D-Ala. Also transpeptidation of peptidyl-alanyl moieties that are N-acyl substituents of D-alanine.</text>
        <dbReference type="EC" id="3.4.16.4"/>
    </reaction>
</comment>
<evidence type="ECO:0000313" key="18">
    <source>
        <dbReference type="Proteomes" id="UP000325122"/>
    </source>
</evidence>
<dbReference type="EC" id="3.4.16.4" evidence="4"/>
<sequence>MVLVWAAASLAPGAEARQSAFDTRASHAVIMDYETGAILFSKNGEEPMPPASMSKLMTALMAFEALEDGRLTLDAELPVSETAWRRGGAASGSSTMFLEVNSRATVEDLLQGIIVQSGNDACIVIAEALGGTEENFSAMMTERARELGLESATFANSTGWPDPEHRISAADLARLAQIIIRDYPQYYSFYAQPVFTYNGIRQFNRNPLIGVMQGADGLKTGRTSEAGFGLTASAVRDGQRRIVVFNGMETERARADEAERLMRAAFTEFELVNLVEAGGGAGQVEVFLGQAETVALRAVEGLSFGVHRRDRAGVRAEIVYDGPLRAPVQAGDSVGRLEVTTPDGRIFSVPVEAAEDVNRQGLLGRAGTGLVRLIRGG</sequence>
<keyword evidence="7" id="KW-0732">Signal</keyword>
<keyword evidence="11" id="KW-0961">Cell wall biogenesis/degradation</keyword>
<dbReference type="Gene3D" id="3.40.710.10">
    <property type="entry name" value="DD-peptidase/beta-lactamase superfamily"/>
    <property type="match status" value="1"/>
</dbReference>
<feature type="binding site" evidence="14">
    <location>
        <position position="219"/>
    </location>
    <ligand>
        <name>substrate</name>
    </ligand>
</feature>
<evidence type="ECO:0000256" key="5">
    <source>
        <dbReference type="ARBA" id="ARBA00022645"/>
    </source>
</evidence>
<reference evidence="17 18" key="1">
    <citation type="submission" date="2019-09" db="EMBL/GenBank/DDBJ databases">
        <authorList>
            <person name="Kevbrin V."/>
            <person name="Grouzdev D.S."/>
        </authorList>
    </citation>
    <scope>NUCLEOTIDE SEQUENCE [LARGE SCALE GENOMIC DNA]</scope>
    <source>
        <strain evidence="17 18">G-192</strain>
    </source>
</reference>
<keyword evidence="6" id="KW-0645">Protease</keyword>
<dbReference type="Pfam" id="PF00768">
    <property type="entry name" value="Peptidase_S11"/>
    <property type="match status" value="1"/>
</dbReference>
<protein>
    <recommendedName>
        <fullName evidence="4">serine-type D-Ala-D-Ala carboxypeptidase</fullName>
        <ecNumber evidence="4">3.4.16.4</ecNumber>
    </recommendedName>
</protein>
<keyword evidence="10" id="KW-0573">Peptidoglycan synthesis</keyword>
<proteinExistence type="inferred from homology"/>
<dbReference type="PANTHER" id="PTHR21581">
    <property type="entry name" value="D-ALANYL-D-ALANINE CARBOXYPEPTIDASE"/>
    <property type="match status" value="1"/>
</dbReference>
<dbReference type="GO" id="GO:0008360">
    <property type="term" value="P:regulation of cell shape"/>
    <property type="evidence" value="ECO:0007669"/>
    <property type="project" value="UniProtKB-KW"/>
</dbReference>
<dbReference type="GO" id="GO:0006508">
    <property type="term" value="P:proteolysis"/>
    <property type="evidence" value="ECO:0007669"/>
    <property type="project" value="UniProtKB-KW"/>
</dbReference>
<keyword evidence="5 17" id="KW-0121">Carboxypeptidase</keyword>
<comment type="function">
    <text evidence="1">Removes C-terminal D-alanyl residues from sugar-peptide cell wall precursors.</text>
</comment>
<evidence type="ECO:0000256" key="9">
    <source>
        <dbReference type="ARBA" id="ARBA00022960"/>
    </source>
</evidence>
<dbReference type="InterPro" id="IPR037167">
    <property type="entry name" value="Peptidase_S11_C_sf"/>
</dbReference>
<dbReference type="InterPro" id="IPR012907">
    <property type="entry name" value="Peptidase_S11_C"/>
</dbReference>
<feature type="active site" evidence="13">
    <location>
        <position position="117"/>
    </location>
</feature>
<evidence type="ECO:0000256" key="14">
    <source>
        <dbReference type="PIRSR" id="PIRSR618044-2"/>
    </source>
</evidence>
<evidence type="ECO:0000256" key="1">
    <source>
        <dbReference type="ARBA" id="ARBA00003217"/>
    </source>
</evidence>
<evidence type="ECO:0000259" key="16">
    <source>
        <dbReference type="SMART" id="SM00936"/>
    </source>
</evidence>
<evidence type="ECO:0000256" key="10">
    <source>
        <dbReference type="ARBA" id="ARBA00022984"/>
    </source>
</evidence>
<dbReference type="AlphaFoldDB" id="A0A5M6ZKZ2"/>
<evidence type="ECO:0000256" key="4">
    <source>
        <dbReference type="ARBA" id="ARBA00012448"/>
    </source>
</evidence>
<dbReference type="SUPFAM" id="SSF56601">
    <property type="entry name" value="beta-lactamase/transpeptidase-like"/>
    <property type="match status" value="1"/>
</dbReference>
<keyword evidence="8" id="KW-0378">Hydrolase</keyword>
<evidence type="ECO:0000256" key="3">
    <source>
        <dbReference type="ARBA" id="ARBA00007164"/>
    </source>
</evidence>
<feature type="active site" description="Proton acceptor" evidence="13">
    <location>
        <position position="55"/>
    </location>
</feature>
<feature type="active site" description="Acyl-ester intermediate" evidence="13">
    <location>
        <position position="52"/>
    </location>
</feature>
<feature type="domain" description="Peptidase S11 D-Ala-D-Ala carboxypeptidase A C-terminal" evidence="16">
    <location>
        <begin position="269"/>
        <end position="359"/>
    </location>
</feature>
<evidence type="ECO:0000256" key="11">
    <source>
        <dbReference type="ARBA" id="ARBA00023316"/>
    </source>
</evidence>
<comment type="caution">
    <text evidence="17">The sequence shown here is derived from an EMBL/GenBank/DDBJ whole genome shotgun (WGS) entry which is preliminary data.</text>
</comment>
<comment type="pathway">
    <text evidence="2">Cell wall biogenesis; peptidoglycan biosynthesis.</text>
</comment>
<evidence type="ECO:0000256" key="2">
    <source>
        <dbReference type="ARBA" id="ARBA00004752"/>
    </source>
</evidence>
<evidence type="ECO:0000256" key="8">
    <source>
        <dbReference type="ARBA" id="ARBA00022801"/>
    </source>
</evidence>
<dbReference type="InterPro" id="IPR015956">
    <property type="entry name" value="Peniciliin-bd_prot_C_sf"/>
</dbReference>
<dbReference type="GO" id="GO:0071555">
    <property type="term" value="P:cell wall organization"/>
    <property type="evidence" value="ECO:0007669"/>
    <property type="project" value="UniProtKB-KW"/>
</dbReference>
<dbReference type="SUPFAM" id="SSF69189">
    <property type="entry name" value="Penicillin-binding protein associated domain"/>
    <property type="match status" value="1"/>
</dbReference>
<dbReference type="InterPro" id="IPR018044">
    <property type="entry name" value="Peptidase_S11"/>
</dbReference>
<dbReference type="Gene3D" id="2.60.410.10">
    <property type="entry name" value="D-Ala-D-Ala carboxypeptidase, C-terminal domain"/>
    <property type="match status" value="1"/>
</dbReference>
<dbReference type="Proteomes" id="UP000325122">
    <property type="component" value="Unassembled WGS sequence"/>
</dbReference>
<keyword evidence="9" id="KW-0133">Cell shape</keyword>
<evidence type="ECO:0000313" key="17">
    <source>
        <dbReference type="EMBL" id="KAA5805489.1"/>
    </source>
</evidence>
<dbReference type="Pfam" id="PF07943">
    <property type="entry name" value="PBP5_C"/>
    <property type="match status" value="1"/>
</dbReference>
<dbReference type="UniPathway" id="UPA00219"/>